<dbReference type="AlphaFoldDB" id="A0A4R0IV32"/>
<evidence type="ECO:0000313" key="1">
    <source>
        <dbReference type="EMBL" id="TCC36660.1"/>
    </source>
</evidence>
<dbReference type="OrthoDB" id="9908574at2"/>
<protein>
    <submittedName>
        <fullName evidence="1">Uncharacterized protein</fullName>
    </submittedName>
</protein>
<evidence type="ECO:0000313" key="2">
    <source>
        <dbReference type="Proteomes" id="UP000293342"/>
    </source>
</evidence>
<dbReference type="Proteomes" id="UP000293342">
    <property type="component" value="Unassembled WGS sequence"/>
</dbReference>
<dbReference type="RefSeq" id="WP_131519150.1">
    <property type="nucleotide sequence ID" value="NZ_SJKD01000016.1"/>
</dbReference>
<accession>A0A4R0IV32</accession>
<gene>
    <name evidence="1" type="ORF">E0H75_41070</name>
</gene>
<organism evidence="1 2">
    <name type="scientific">Kribbella capetownensis</name>
    <dbReference type="NCBI Taxonomy" id="1572659"/>
    <lineage>
        <taxon>Bacteria</taxon>
        <taxon>Bacillati</taxon>
        <taxon>Actinomycetota</taxon>
        <taxon>Actinomycetes</taxon>
        <taxon>Propionibacteriales</taxon>
        <taxon>Kribbellaceae</taxon>
        <taxon>Kribbella</taxon>
    </lineage>
</organism>
<comment type="caution">
    <text evidence="1">The sequence shown here is derived from an EMBL/GenBank/DDBJ whole genome shotgun (WGS) entry which is preliminary data.</text>
</comment>
<name>A0A4R0IV32_9ACTN</name>
<keyword evidence="2" id="KW-1185">Reference proteome</keyword>
<dbReference type="EMBL" id="SJKD01000016">
    <property type="protein sequence ID" value="TCC36660.1"/>
    <property type="molecule type" value="Genomic_DNA"/>
</dbReference>
<reference evidence="1 2" key="1">
    <citation type="submission" date="2019-02" db="EMBL/GenBank/DDBJ databases">
        <title>Kribbella capetownensis sp. nov. and Kribbella speibonae sp. nov., isolated from soil.</title>
        <authorList>
            <person name="Curtis S.M."/>
            <person name="Norton I."/>
            <person name="Everest G.J."/>
            <person name="Meyers P.R."/>
        </authorList>
    </citation>
    <scope>NUCLEOTIDE SEQUENCE [LARGE SCALE GENOMIC DNA]</scope>
    <source>
        <strain evidence="1 2">YM53</strain>
    </source>
</reference>
<sequence length="89" mass="9823">MPEPICVPAPRSRTRMVRAIGQPGGPRCLHCKIPMAEKDRALPEPNGVWAVFACRAVACAICQGICRNEARMFLPSHWQSGRPGEITRL</sequence>
<proteinExistence type="predicted"/>